<accession>A0A4V3E129</accession>
<dbReference type="CDD" id="cd03809">
    <property type="entry name" value="GT4_MtfB-like"/>
    <property type="match status" value="1"/>
</dbReference>
<dbReference type="PANTHER" id="PTHR46401:SF2">
    <property type="entry name" value="GLYCOSYLTRANSFERASE WBBK-RELATED"/>
    <property type="match status" value="1"/>
</dbReference>
<dbReference type="Pfam" id="PF13439">
    <property type="entry name" value="Glyco_transf_4"/>
    <property type="match status" value="1"/>
</dbReference>
<name>A0A4V3E129_9SPHI</name>
<dbReference type="GO" id="GO:0009103">
    <property type="term" value="P:lipopolysaccharide biosynthetic process"/>
    <property type="evidence" value="ECO:0007669"/>
    <property type="project" value="TreeGrafter"/>
</dbReference>
<dbReference type="InterPro" id="IPR001296">
    <property type="entry name" value="Glyco_trans_1"/>
</dbReference>
<dbReference type="Gene3D" id="3.40.50.2000">
    <property type="entry name" value="Glycogen Phosphorylase B"/>
    <property type="match status" value="2"/>
</dbReference>
<evidence type="ECO:0000259" key="3">
    <source>
        <dbReference type="Pfam" id="PF13439"/>
    </source>
</evidence>
<dbReference type="SUPFAM" id="SSF53756">
    <property type="entry name" value="UDP-Glycosyltransferase/glycogen phosphorylase"/>
    <property type="match status" value="1"/>
</dbReference>
<dbReference type="PANTHER" id="PTHR46401">
    <property type="entry name" value="GLYCOSYLTRANSFERASE WBBK-RELATED"/>
    <property type="match status" value="1"/>
</dbReference>
<comment type="caution">
    <text evidence="4">The sequence shown here is derived from an EMBL/GenBank/DDBJ whole genome shotgun (WGS) entry which is preliminary data.</text>
</comment>
<dbReference type="EMBL" id="SNZV01000008">
    <property type="protein sequence ID" value="TDS11096.1"/>
    <property type="molecule type" value="Genomic_DNA"/>
</dbReference>
<dbReference type="AlphaFoldDB" id="A0A4V3E129"/>
<organism evidence="4 5">
    <name type="scientific">Sphingobacterium paludis</name>
    <dbReference type="NCBI Taxonomy" id="1476465"/>
    <lineage>
        <taxon>Bacteria</taxon>
        <taxon>Pseudomonadati</taxon>
        <taxon>Bacteroidota</taxon>
        <taxon>Sphingobacteriia</taxon>
        <taxon>Sphingobacteriales</taxon>
        <taxon>Sphingobacteriaceae</taxon>
        <taxon>Sphingobacterium</taxon>
    </lineage>
</organism>
<evidence type="ECO:0000259" key="2">
    <source>
        <dbReference type="Pfam" id="PF00534"/>
    </source>
</evidence>
<proteinExistence type="predicted"/>
<dbReference type="OrthoDB" id="9801609at2"/>
<keyword evidence="1 4" id="KW-0808">Transferase</keyword>
<feature type="domain" description="Glycosyl transferase family 1" evidence="2">
    <location>
        <begin position="180"/>
        <end position="296"/>
    </location>
</feature>
<dbReference type="Pfam" id="PF00534">
    <property type="entry name" value="Glycos_transf_1"/>
    <property type="match status" value="1"/>
</dbReference>
<evidence type="ECO:0000256" key="1">
    <source>
        <dbReference type="ARBA" id="ARBA00022679"/>
    </source>
</evidence>
<evidence type="ECO:0000313" key="5">
    <source>
        <dbReference type="Proteomes" id="UP000294752"/>
    </source>
</evidence>
<keyword evidence="5" id="KW-1185">Reference proteome</keyword>
<gene>
    <name evidence="4" type="ORF">B0I21_108156</name>
</gene>
<dbReference type="Proteomes" id="UP000294752">
    <property type="component" value="Unassembled WGS sequence"/>
</dbReference>
<protein>
    <submittedName>
        <fullName evidence="4">Glycosyltransferase involved in cell wall biosynthesis</fullName>
    </submittedName>
</protein>
<dbReference type="InterPro" id="IPR028098">
    <property type="entry name" value="Glyco_trans_4-like_N"/>
</dbReference>
<feature type="domain" description="Glycosyltransferase subfamily 4-like N-terminal" evidence="3">
    <location>
        <begin position="72"/>
        <end position="163"/>
    </location>
</feature>
<reference evidence="4 5" key="1">
    <citation type="submission" date="2019-03" db="EMBL/GenBank/DDBJ databases">
        <title>Genomic Encyclopedia of Type Strains, Phase III (KMG-III): the genomes of soil and plant-associated and newly described type strains.</title>
        <authorList>
            <person name="Whitman W."/>
        </authorList>
    </citation>
    <scope>NUCLEOTIDE SEQUENCE [LARGE SCALE GENOMIC DNA]</scope>
    <source>
        <strain evidence="4 5">CGMCC 1.12801</strain>
    </source>
</reference>
<sequence length="356" mass="40658">MEQLQILFDAERMKYPHTGLYHFCLNLGLALQDLAPDNASLTFFLNKQVEKPFQVGARYIPQHSHQKFLKPRFSQFDVWHSTFQLTAYLPADRRVKVLSTIHDLNFLKEGKSEQKVARYLKKIQALIDRSDVVVAISNYVKSDIEHYCSLDGKTVHVIYNGNNINEQLLLDTEKNAPLVPEDYIYSIGTINKKKNFHVLLYLLVGNNLKLVISGIVHEPEYLQKIQTLAASLGVNDRVIITGPVSEADKYNYLANCSVFAFPSITEGFGLPVIEAMSFGKKVLLSKFTSLPEVGGEEAFYLESMDEEYLSDYGRNNLIKLIQTPTRVDEIKAWASQFSWEKAAAKYWRLYATLSNR</sequence>
<evidence type="ECO:0000313" key="4">
    <source>
        <dbReference type="EMBL" id="TDS11096.1"/>
    </source>
</evidence>
<dbReference type="RefSeq" id="WP_133641529.1">
    <property type="nucleotide sequence ID" value="NZ_SNZV01000008.1"/>
</dbReference>
<dbReference type="GO" id="GO:0016757">
    <property type="term" value="F:glycosyltransferase activity"/>
    <property type="evidence" value="ECO:0007669"/>
    <property type="project" value="InterPro"/>
</dbReference>